<comment type="caution">
    <text evidence="2">The sequence shown here is derived from an EMBL/GenBank/DDBJ whole genome shotgun (WGS) entry which is preliminary data.</text>
</comment>
<gene>
    <name evidence="2" type="ORF">EWV92_08750</name>
</gene>
<evidence type="ECO:0000313" key="3">
    <source>
        <dbReference type="Proteomes" id="UP000317708"/>
    </source>
</evidence>
<dbReference type="Pfam" id="PF01610">
    <property type="entry name" value="DDE_Tnp_ISL3"/>
    <property type="match status" value="1"/>
</dbReference>
<protein>
    <recommendedName>
        <fullName evidence="1">Transposase IS204/IS1001/IS1096/IS1165 DDE domain-containing protein</fullName>
    </recommendedName>
</protein>
<feature type="domain" description="Transposase IS204/IS1001/IS1096/IS1165 DDE" evidence="1">
    <location>
        <begin position="7"/>
        <end position="53"/>
    </location>
</feature>
<dbReference type="AlphaFoldDB" id="A0A552EUX3"/>
<dbReference type="Proteomes" id="UP000317708">
    <property type="component" value="Unassembled WGS sequence"/>
</dbReference>
<evidence type="ECO:0000313" key="2">
    <source>
        <dbReference type="EMBL" id="TRU38259.1"/>
    </source>
</evidence>
<proteinExistence type="predicted"/>
<sequence length="62" mass="7454">MRGRIVKTFSRTIVNRPLVKIKNLPLVEGIKNKLKLIKRRGYSLRNFQNFWVRSMLSWHLVC</sequence>
<organism evidence="2 3">
    <name type="scientific">Microcystis aeruginosa Ma_MB_S_20031200_S102</name>
    <dbReference type="NCBI Taxonomy" id="2486254"/>
    <lineage>
        <taxon>Bacteria</taxon>
        <taxon>Bacillati</taxon>
        <taxon>Cyanobacteriota</taxon>
        <taxon>Cyanophyceae</taxon>
        <taxon>Oscillatoriophycideae</taxon>
        <taxon>Chroococcales</taxon>
        <taxon>Microcystaceae</taxon>
        <taxon>Microcystis</taxon>
    </lineage>
</organism>
<accession>A0A552EUX3</accession>
<evidence type="ECO:0000259" key="1">
    <source>
        <dbReference type="Pfam" id="PF01610"/>
    </source>
</evidence>
<dbReference type="InterPro" id="IPR002560">
    <property type="entry name" value="Transposase_DDE"/>
</dbReference>
<name>A0A552EUX3_MICAE</name>
<dbReference type="EMBL" id="SFBI01000082">
    <property type="protein sequence ID" value="TRU38259.1"/>
    <property type="molecule type" value="Genomic_DNA"/>
</dbReference>
<reference evidence="2 3" key="1">
    <citation type="submission" date="2019-01" db="EMBL/GenBank/DDBJ databases">
        <title>Coherence of Microcystis species and biogeography revealed through population genomics.</title>
        <authorList>
            <person name="Perez-Carrascal O.M."/>
            <person name="Terrat Y."/>
            <person name="Giani A."/>
            <person name="Fortin N."/>
            <person name="Tromas N."/>
            <person name="Shapiro B.J."/>
        </authorList>
    </citation>
    <scope>NUCLEOTIDE SEQUENCE [LARGE SCALE GENOMIC DNA]</scope>
    <source>
        <strain evidence="2">Ma_MB_S_20031200_S102</strain>
    </source>
</reference>